<dbReference type="SUPFAM" id="SSF50475">
    <property type="entry name" value="FMN-binding split barrel"/>
    <property type="match status" value="1"/>
</dbReference>
<evidence type="ECO:0000313" key="1">
    <source>
        <dbReference type="EMBL" id="SFP40423.1"/>
    </source>
</evidence>
<dbReference type="Proteomes" id="UP000198857">
    <property type="component" value="Unassembled WGS sequence"/>
</dbReference>
<dbReference type="InterPro" id="IPR024747">
    <property type="entry name" value="Pyridox_Oxase-rel"/>
</dbReference>
<dbReference type="InterPro" id="IPR012349">
    <property type="entry name" value="Split_barrel_FMN-bd"/>
</dbReference>
<sequence>MTGPTMEELSAEACSRLLATQGIGRLAVNAEHHPLVIPVNDAVDGTTIVIRTAPGTKLAAADHADVTFEVDEIDRRTRSGWCALVRGVAEEVGPGHRADLVARTEATGVQPWAPGGHGRWLRLIPTSVTGRRIVPGELPPAVDPRAYL</sequence>
<protein>
    <submittedName>
        <fullName evidence="1">Nitroimidazol reductase NimA, pyridoxamine 5'-phosphate oxidase superfamily</fullName>
    </submittedName>
</protein>
<dbReference type="AlphaFoldDB" id="A0A1I5Q2G0"/>
<keyword evidence="2" id="KW-1185">Reference proteome</keyword>
<dbReference type="STRING" id="1523247.SAMN05660464_3100"/>
<organism evidence="1 2">
    <name type="scientific">Geodermatophilus dictyosporus</name>
    <dbReference type="NCBI Taxonomy" id="1523247"/>
    <lineage>
        <taxon>Bacteria</taxon>
        <taxon>Bacillati</taxon>
        <taxon>Actinomycetota</taxon>
        <taxon>Actinomycetes</taxon>
        <taxon>Geodermatophilales</taxon>
        <taxon>Geodermatophilaceae</taxon>
        <taxon>Geodermatophilus</taxon>
    </lineage>
</organism>
<reference evidence="2" key="1">
    <citation type="submission" date="2016-10" db="EMBL/GenBank/DDBJ databases">
        <authorList>
            <person name="Varghese N."/>
            <person name="Submissions S."/>
        </authorList>
    </citation>
    <scope>NUCLEOTIDE SEQUENCE [LARGE SCALE GENOMIC DNA]</scope>
    <source>
        <strain evidence="2">DSM 44208</strain>
    </source>
</reference>
<proteinExistence type="predicted"/>
<dbReference type="Pfam" id="PF12900">
    <property type="entry name" value="Pyridox_ox_2"/>
    <property type="match status" value="1"/>
</dbReference>
<dbReference type="RefSeq" id="WP_091110743.1">
    <property type="nucleotide sequence ID" value="NZ_FOWQ01000004.1"/>
</dbReference>
<accession>A0A1I5Q2G0</accession>
<dbReference type="Gene3D" id="2.30.110.10">
    <property type="entry name" value="Electron Transport, Fmn-binding Protein, Chain A"/>
    <property type="match status" value="1"/>
</dbReference>
<gene>
    <name evidence="1" type="ORF">SAMN05660464_3100</name>
</gene>
<name>A0A1I5Q2G0_9ACTN</name>
<dbReference type="EMBL" id="FOWQ01000004">
    <property type="protein sequence ID" value="SFP40423.1"/>
    <property type="molecule type" value="Genomic_DNA"/>
</dbReference>
<dbReference type="OrthoDB" id="7062584at2"/>
<evidence type="ECO:0000313" key="2">
    <source>
        <dbReference type="Proteomes" id="UP000198857"/>
    </source>
</evidence>